<dbReference type="PROSITE" id="PS50021">
    <property type="entry name" value="CH"/>
    <property type="match status" value="1"/>
</dbReference>
<reference evidence="4" key="1">
    <citation type="journal article" date="2023" name="G3 (Bethesda)">
        <title>Whole genome assembly and annotation of the endangered Caribbean coral Acropora cervicornis.</title>
        <authorList>
            <person name="Selwyn J.D."/>
            <person name="Vollmer S.V."/>
        </authorList>
    </citation>
    <scope>NUCLEOTIDE SEQUENCE</scope>
    <source>
        <strain evidence="4">K2</strain>
    </source>
</reference>
<dbReference type="GO" id="GO:0006997">
    <property type="term" value="P:nucleus organization"/>
    <property type="evidence" value="ECO:0007669"/>
    <property type="project" value="TreeGrafter"/>
</dbReference>
<reference evidence="4" key="2">
    <citation type="journal article" date="2023" name="Science">
        <title>Genomic signatures of disease resistance in endangered staghorn corals.</title>
        <authorList>
            <person name="Vollmer S.V."/>
            <person name="Selwyn J.D."/>
            <person name="Despard B.A."/>
            <person name="Roesel C.L."/>
        </authorList>
    </citation>
    <scope>NUCLEOTIDE SEQUENCE</scope>
    <source>
        <strain evidence="4">K2</strain>
    </source>
</reference>
<accession>A0AAD9QF10</accession>
<name>A0AAD9QF10_ACRCE</name>
<gene>
    <name evidence="4" type="ORF">P5673_017033</name>
</gene>
<evidence type="ECO:0000259" key="3">
    <source>
        <dbReference type="PROSITE" id="PS50021"/>
    </source>
</evidence>
<keyword evidence="1" id="KW-0175">Coiled coil</keyword>
<feature type="coiled-coil region" evidence="1">
    <location>
        <begin position="952"/>
        <end position="993"/>
    </location>
</feature>
<organism evidence="4 5">
    <name type="scientific">Acropora cervicornis</name>
    <name type="common">Staghorn coral</name>
    <dbReference type="NCBI Taxonomy" id="6130"/>
    <lineage>
        <taxon>Eukaryota</taxon>
        <taxon>Metazoa</taxon>
        <taxon>Cnidaria</taxon>
        <taxon>Anthozoa</taxon>
        <taxon>Hexacorallia</taxon>
        <taxon>Scleractinia</taxon>
        <taxon>Astrocoeniina</taxon>
        <taxon>Acroporidae</taxon>
        <taxon>Acropora</taxon>
    </lineage>
</organism>
<feature type="compositionally biased region" description="Polar residues" evidence="2">
    <location>
        <begin position="465"/>
        <end position="474"/>
    </location>
</feature>
<keyword evidence="5" id="KW-1185">Reference proteome</keyword>
<feature type="region of interest" description="Disordered" evidence="2">
    <location>
        <begin position="863"/>
        <end position="889"/>
    </location>
</feature>
<feature type="compositionally biased region" description="Polar residues" evidence="2">
    <location>
        <begin position="1048"/>
        <end position="1064"/>
    </location>
</feature>
<evidence type="ECO:0000313" key="5">
    <source>
        <dbReference type="Proteomes" id="UP001249851"/>
    </source>
</evidence>
<feature type="region of interest" description="Disordered" evidence="2">
    <location>
        <begin position="215"/>
        <end position="258"/>
    </location>
</feature>
<dbReference type="AlphaFoldDB" id="A0AAD9QF10"/>
<dbReference type="EMBL" id="JARQWQ010000037">
    <property type="protein sequence ID" value="KAK2560078.1"/>
    <property type="molecule type" value="Genomic_DNA"/>
</dbReference>
<feature type="compositionally biased region" description="Low complexity" evidence="2">
    <location>
        <begin position="249"/>
        <end position="258"/>
    </location>
</feature>
<feature type="compositionally biased region" description="Basic and acidic residues" evidence="2">
    <location>
        <begin position="626"/>
        <end position="642"/>
    </location>
</feature>
<comment type="caution">
    <text evidence="4">The sequence shown here is derived from an EMBL/GenBank/DDBJ whole genome shotgun (WGS) entry which is preliminary data.</text>
</comment>
<proteinExistence type="predicted"/>
<dbReference type="InterPro" id="IPR036872">
    <property type="entry name" value="CH_dom_sf"/>
</dbReference>
<dbReference type="GO" id="GO:0007097">
    <property type="term" value="P:nuclear migration"/>
    <property type="evidence" value="ECO:0007669"/>
    <property type="project" value="TreeGrafter"/>
</dbReference>
<feature type="coiled-coil region" evidence="1">
    <location>
        <begin position="809"/>
        <end position="854"/>
    </location>
</feature>
<feature type="region of interest" description="Disordered" evidence="2">
    <location>
        <begin position="622"/>
        <end position="642"/>
    </location>
</feature>
<feature type="coiled-coil region" evidence="1">
    <location>
        <begin position="889"/>
        <end position="923"/>
    </location>
</feature>
<feature type="region of interest" description="Disordered" evidence="2">
    <location>
        <begin position="1043"/>
        <end position="1106"/>
    </location>
</feature>
<feature type="region of interest" description="Disordered" evidence="2">
    <location>
        <begin position="431"/>
        <end position="490"/>
    </location>
</feature>
<feature type="domain" description="Calponin-homology (CH)" evidence="3">
    <location>
        <begin position="9"/>
        <end position="108"/>
    </location>
</feature>
<dbReference type="SUPFAM" id="SSF47576">
    <property type="entry name" value="Calponin-homology domain, CH-domain"/>
    <property type="match status" value="1"/>
</dbReference>
<dbReference type="InterPro" id="IPR001715">
    <property type="entry name" value="CH_dom"/>
</dbReference>
<evidence type="ECO:0000256" key="2">
    <source>
        <dbReference type="SAM" id="MobiDB-lite"/>
    </source>
</evidence>
<dbReference type="Gene3D" id="1.10.418.10">
    <property type="entry name" value="Calponin-like domain"/>
    <property type="match status" value="1"/>
</dbReference>
<dbReference type="PANTHER" id="PTHR21524">
    <property type="entry name" value="SPECTRIN REPEAT CONTAINING NUCLEAR ENVELOPE PROTEIN 2"/>
    <property type="match status" value="1"/>
</dbReference>
<feature type="region of interest" description="Disordered" evidence="2">
    <location>
        <begin position="306"/>
        <end position="327"/>
    </location>
</feature>
<feature type="compositionally biased region" description="Basic and acidic residues" evidence="2">
    <location>
        <begin position="431"/>
        <end position="445"/>
    </location>
</feature>
<dbReference type="GO" id="GO:0005635">
    <property type="term" value="C:nuclear envelope"/>
    <property type="evidence" value="ECO:0007669"/>
    <property type="project" value="TreeGrafter"/>
</dbReference>
<feature type="compositionally biased region" description="Basic and acidic residues" evidence="2">
    <location>
        <begin position="1065"/>
        <end position="1078"/>
    </location>
</feature>
<dbReference type="GO" id="GO:0019894">
    <property type="term" value="F:kinesin binding"/>
    <property type="evidence" value="ECO:0007669"/>
    <property type="project" value="TreeGrafter"/>
</dbReference>
<dbReference type="PANTHER" id="PTHR21524:SF5">
    <property type="entry name" value="SPECTRIN REPEAT CONTAINING NUCLEAR ENVELOPE PROTEIN 2"/>
    <property type="match status" value="1"/>
</dbReference>
<protein>
    <submittedName>
        <fullName evidence="4">Dystonin</fullName>
    </submittedName>
</protein>
<dbReference type="GO" id="GO:0048471">
    <property type="term" value="C:perinuclear region of cytoplasm"/>
    <property type="evidence" value="ECO:0007669"/>
    <property type="project" value="TreeGrafter"/>
</dbReference>
<dbReference type="SMART" id="SM00033">
    <property type="entry name" value="CH"/>
    <property type="match status" value="1"/>
</dbReference>
<dbReference type="Pfam" id="PF00307">
    <property type="entry name" value="CH"/>
    <property type="match status" value="1"/>
</dbReference>
<evidence type="ECO:0000256" key="1">
    <source>
        <dbReference type="SAM" id="Coils"/>
    </source>
</evidence>
<sequence>MALRRKLSGSPVEVYKAWVNSYLAESGAKRKINDLAEDLKDGIILCQLIKLTTGHETGQSEEGTQTVNLVLDYMKDRGVDITCQVEDITSGKLKFILDILWLIILHFEIHSASRAAYQRTVNLGKRFLLEWCCSEIPNSSIDPRGPFLDFLQDGVLLGRLITKYCPVDGIDPSNLQVRSTLNSSGILDDDTFDEYAVIIYLAVLRRKICAMKGEEPAKGGLRPESSPSKQRNPAIDGSLNYSPSKYPHNKSSLPHSPLSPKALRKLVEEHTKSHAAIHALQERIQAVSNQASTPRLKKKLPENLSIKDMAPTPTEGMTTSSASTADMNNRETESFPIAVIPTDHNENFLAVNGDETLFVNPSTDGNGSEGLYTTVDKEFLELMLDAVQKGFMPSELSTAESWLNNYDVDEGVLNGSVHLLKSELPSIVADSERTNDEDLKKDQTKENLASDSAMYEHAQPVLDSNVPTSLSDGSASDGVGPTVSTNGALDSAEPNAVSLKLSNNIGPSLSSMDLGSHSTHVGPSLPSAGQSEIQNAEDVLDGLGQTSELPLDSVEPDNSTPNKKVHFLGLDTVFDERSKTADVNVSMSSGHATHDTGSEDVVHSSPRTVTWASLDSHLRTPRLMSRRSDKSHSSPNEGHSRFETALHDKESDAMSDGDQEDPFMVYLNSIEQTALKFKLQVEQAKVDTLEALKEKLERAYEGTPLEEIPIKFREKLQETISDIASDEVLKRYQSLVAQDEEMTEEENAILECMRNELDSVACENFELHQQLELLKDYEKRYYDLKESFDSLNNGMTTIKNEYEKKNGESKFLAERVESLEKSIVNLRVEYSNQITDLQNENLQLQKTCLELENSNKMLEEGIASETDGFSGSHEEESARTRRKSGNKKQMVDRQELELLKLRIEELEKQNNALRAASQADQAMVNCVGEKKEELEKSLIKAQDSHSNVLLELHEAQRQISSDRVKLSSYQEEVDALGRENKLLKSSLDIAQNELEYHLEKKDTKDEPWKNNKRMIWREIRELEKILKDVHREKKSLEKKYVSFKHGTDQSNGSLSFHSQSSSENTPEREQGKHDKETVTNKSWHSVTEAEKDKTSLTNGIAAVNDDSFTSPPVKVKSWLDGLHTPNGLAKSEDSFDHARKDRATSLSESWKNFAITLEVWKPKKLQLLRN</sequence>
<feature type="compositionally biased region" description="Polar residues" evidence="2">
    <location>
        <begin position="315"/>
        <end position="327"/>
    </location>
</feature>
<evidence type="ECO:0000313" key="4">
    <source>
        <dbReference type="EMBL" id="KAK2560078.1"/>
    </source>
</evidence>
<dbReference type="Proteomes" id="UP001249851">
    <property type="component" value="Unassembled WGS sequence"/>
</dbReference>
<dbReference type="GO" id="GO:0007010">
    <property type="term" value="P:cytoskeleton organization"/>
    <property type="evidence" value="ECO:0007669"/>
    <property type="project" value="TreeGrafter"/>
</dbReference>